<accession>A0A853JIA9</accession>
<evidence type="ECO:0000313" key="3">
    <source>
        <dbReference type="Proteomes" id="UP000578091"/>
    </source>
</evidence>
<dbReference type="Proteomes" id="UP000578091">
    <property type="component" value="Unassembled WGS sequence"/>
</dbReference>
<evidence type="ECO:0000259" key="1">
    <source>
        <dbReference type="Pfam" id="PF00561"/>
    </source>
</evidence>
<comment type="caution">
    <text evidence="2">The sequence shown here is derived from an EMBL/GenBank/DDBJ whole genome shotgun (WGS) entry which is preliminary data.</text>
</comment>
<dbReference type="GO" id="GO:0046503">
    <property type="term" value="P:glycerolipid catabolic process"/>
    <property type="evidence" value="ECO:0007669"/>
    <property type="project" value="TreeGrafter"/>
</dbReference>
<keyword evidence="2" id="KW-0378">Hydrolase</keyword>
<feature type="domain" description="AB hydrolase-1" evidence="1">
    <location>
        <begin position="80"/>
        <end position="326"/>
    </location>
</feature>
<dbReference type="InterPro" id="IPR050471">
    <property type="entry name" value="AB_hydrolase"/>
</dbReference>
<dbReference type="AlphaFoldDB" id="A0A853JIA9"/>
<dbReference type="InterPro" id="IPR029058">
    <property type="entry name" value="AB_hydrolase_fold"/>
</dbReference>
<dbReference type="PANTHER" id="PTHR43433">
    <property type="entry name" value="HYDROLASE, ALPHA/BETA FOLD FAMILY PROTEIN"/>
    <property type="match status" value="1"/>
</dbReference>
<dbReference type="EMBL" id="JACCKA010000091">
    <property type="protein sequence ID" value="NZA28150.1"/>
    <property type="molecule type" value="Genomic_DNA"/>
</dbReference>
<name>A0A853JIA9_9GAMM</name>
<dbReference type="SUPFAM" id="SSF53474">
    <property type="entry name" value="alpha/beta-Hydrolases"/>
    <property type="match status" value="1"/>
</dbReference>
<evidence type="ECO:0000313" key="2">
    <source>
        <dbReference type="EMBL" id="NZA28150.1"/>
    </source>
</evidence>
<dbReference type="PANTHER" id="PTHR43433:SF5">
    <property type="entry name" value="AB HYDROLASE-1 DOMAIN-CONTAINING PROTEIN"/>
    <property type="match status" value="1"/>
</dbReference>
<dbReference type="InterPro" id="IPR000073">
    <property type="entry name" value="AB_hydrolase_1"/>
</dbReference>
<gene>
    <name evidence="2" type="ORF">H0E84_17360</name>
</gene>
<dbReference type="PRINTS" id="PR00111">
    <property type="entry name" value="ABHYDROLASE"/>
</dbReference>
<dbReference type="Gene3D" id="3.40.50.1820">
    <property type="entry name" value="alpha/beta hydrolase"/>
    <property type="match status" value="1"/>
</dbReference>
<proteinExistence type="predicted"/>
<keyword evidence="3" id="KW-1185">Reference proteome</keyword>
<dbReference type="Pfam" id="PF00561">
    <property type="entry name" value="Abhydrolase_1"/>
    <property type="match status" value="1"/>
</dbReference>
<dbReference type="GO" id="GO:0004806">
    <property type="term" value="F:triacylglycerol lipase activity"/>
    <property type="evidence" value="ECO:0007669"/>
    <property type="project" value="TreeGrafter"/>
</dbReference>
<reference evidence="2 3" key="1">
    <citation type="submission" date="2020-07" db="EMBL/GenBank/DDBJ databases">
        <title>Luteimonas sp. SJ-92.</title>
        <authorList>
            <person name="Huang X.-X."/>
            <person name="Xu L."/>
            <person name="Sun J.-Q."/>
        </authorList>
    </citation>
    <scope>NUCLEOTIDE SEQUENCE [LARGE SCALE GENOMIC DNA]</scope>
    <source>
        <strain evidence="2 3">SJ-92</strain>
    </source>
</reference>
<organism evidence="2 3">
    <name type="scientific">Luteimonas salinisoli</name>
    <dbReference type="NCBI Taxonomy" id="2752307"/>
    <lineage>
        <taxon>Bacteria</taxon>
        <taxon>Pseudomonadati</taxon>
        <taxon>Pseudomonadota</taxon>
        <taxon>Gammaproteobacteria</taxon>
        <taxon>Lysobacterales</taxon>
        <taxon>Lysobacteraceae</taxon>
        <taxon>Luteimonas</taxon>
    </lineage>
</organism>
<protein>
    <submittedName>
        <fullName evidence="2">Alpha/beta hydrolase</fullName>
    </submittedName>
</protein>
<sequence length="346" mass="36840">MRLKPILLAVLVVLLSLSAGVAVYLYRSGPPLPQGTEQAIDRAIGSPLPELVTGHSGLADSQGWSIWYERIDPGGPPRGTVLLIMGISNDALGWPQPFIEALTAAGYRVVRYDHRGTGMSDWRAPDGASDAYDLSDMAADGIAVLDALDIERAHVVGASMGGLIAQELVLDHPGRVSSLALIMSIADVRDPTLPPLSSDVAYSLIRTALKYGLAGGERNAIKLHVASRIILAGEASAHPHDVSEIARQVLYNLRVRRGYNLRASAAHQAAVQRSGARLARLERLEGVRTLVLHGTADPFVPIAHGRKLVATIPGARGLWIDDMGHDLPPHAIDPVTAALIAHFHGP</sequence>
<dbReference type="RefSeq" id="WP_180679915.1">
    <property type="nucleotide sequence ID" value="NZ_JACCKA010000091.1"/>
</dbReference>